<gene>
    <name evidence="8" type="ORF">J437_LFUL000978</name>
</gene>
<feature type="compositionally biased region" description="Basic and acidic residues" evidence="7">
    <location>
        <begin position="111"/>
        <end position="122"/>
    </location>
</feature>
<keyword evidence="4" id="KW-0067">ATP-binding</keyword>
<feature type="region of interest" description="Disordered" evidence="7">
    <location>
        <begin position="103"/>
        <end position="202"/>
    </location>
</feature>
<evidence type="ECO:0000313" key="8">
    <source>
        <dbReference type="EMBL" id="KAG8234741.1"/>
    </source>
</evidence>
<dbReference type="InterPro" id="IPR029047">
    <property type="entry name" value="HSP70_peptide-bd_sf"/>
</dbReference>
<dbReference type="PANTHER" id="PTHR45639">
    <property type="entry name" value="HSC70CB, ISOFORM G-RELATED"/>
    <property type="match status" value="1"/>
</dbReference>
<evidence type="ECO:0000256" key="4">
    <source>
        <dbReference type="ARBA" id="ARBA00022840"/>
    </source>
</evidence>
<comment type="caution">
    <text evidence="8">The sequence shown here is derived from an EMBL/GenBank/DDBJ whole genome shotgun (WGS) entry which is preliminary data.</text>
</comment>
<keyword evidence="3" id="KW-0256">Endoplasmic reticulum</keyword>
<dbReference type="GO" id="GO:0005524">
    <property type="term" value="F:ATP binding"/>
    <property type="evidence" value="ECO:0007669"/>
    <property type="project" value="UniProtKB-KW"/>
</dbReference>
<dbReference type="InterPro" id="IPR013126">
    <property type="entry name" value="Hsp_70_fam"/>
</dbReference>
<keyword evidence="9" id="KW-1185">Reference proteome</keyword>
<organism evidence="8 9">
    <name type="scientific">Ladona fulva</name>
    <name type="common">Scarce chaser dragonfly</name>
    <name type="synonym">Libellula fulva</name>
    <dbReference type="NCBI Taxonomy" id="123851"/>
    <lineage>
        <taxon>Eukaryota</taxon>
        <taxon>Metazoa</taxon>
        <taxon>Ecdysozoa</taxon>
        <taxon>Arthropoda</taxon>
        <taxon>Hexapoda</taxon>
        <taxon>Insecta</taxon>
        <taxon>Pterygota</taxon>
        <taxon>Palaeoptera</taxon>
        <taxon>Odonata</taxon>
        <taxon>Epiprocta</taxon>
        <taxon>Anisoptera</taxon>
        <taxon>Libelluloidea</taxon>
        <taxon>Libellulidae</taxon>
        <taxon>Ladona</taxon>
    </lineage>
</organism>
<accession>A0A8K0P5P0</accession>
<dbReference type="Proteomes" id="UP000792457">
    <property type="component" value="Unassembled WGS sequence"/>
</dbReference>
<evidence type="ECO:0000256" key="2">
    <source>
        <dbReference type="ARBA" id="ARBA00022741"/>
    </source>
</evidence>
<evidence type="ECO:0000313" key="9">
    <source>
        <dbReference type="Proteomes" id="UP000792457"/>
    </source>
</evidence>
<dbReference type="Pfam" id="PF00012">
    <property type="entry name" value="HSP70"/>
    <property type="match status" value="1"/>
</dbReference>
<proteinExistence type="inferred from homology"/>
<dbReference type="AlphaFoldDB" id="A0A8K0P5P0"/>
<evidence type="ECO:0000256" key="5">
    <source>
        <dbReference type="ARBA" id="ARBA00023186"/>
    </source>
</evidence>
<feature type="compositionally biased region" description="Basic and acidic residues" evidence="7">
    <location>
        <begin position="165"/>
        <end position="201"/>
    </location>
</feature>
<keyword evidence="5" id="KW-0143">Chaperone</keyword>
<dbReference type="PANTHER" id="PTHR45639:SF3">
    <property type="entry name" value="HYPOXIA UP-REGULATED PROTEIN 1"/>
    <property type="match status" value="1"/>
</dbReference>
<dbReference type="SUPFAM" id="SSF53067">
    <property type="entry name" value="Actin-like ATPase domain"/>
    <property type="match status" value="1"/>
</dbReference>
<dbReference type="GO" id="GO:0030968">
    <property type="term" value="P:endoplasmic reticulum unfolded protein response"/>
    <property type="evidence" value="ECO:0007669"/>
    <property type="project" value="TreeGrafter"/>
</dbReference>
<dbReference type="EMBL" id="KZ308841">
    <property type="protein sequence ID" value="KAG8234741.1"/>
    <property type="molecule type" value="Genomic_DNA"/>
</dbReference>
<protein>
    <recommendedName>
        <fullName evidence="6">Hypoxia up-regulated protein 1</fullName>
    </recommendedName>
</protein>
<reference evidence="8" key="2">
    <citation type="submission" date="2017-10" db="EMBL/GenBank/DDBJ databases">
        <title>Ladona fulva Genome sequencing and assembly.</title>
        <authorList>
            <person name="Murali S."/>
            <person name="Richards S."/>
            <person name="Bandaranaike D."/>
            <person name="Bellair M."/>
            <person name="Blankenburg K."/>
            <person name="Chao H."/>
            <person name="Dinh H."/>
            <person name="Doddapaneni H."/>
            <person name="Dugan-Rocha S."/>
            <person name="Elkadiri S."/>
            <person name="Gnanaolivu R."/>
            <person name="Hernandez B."/>
            <person name="Skinner E."/>
            <person name="Javaid M."/>
            <person name="Lee S."/>
            <person name="Li M."/>
            <person name="Ming W."/>
            <person name="Munidasa M."/>
            <person name="Muniz J."/>
            <person name="Nguyen L."/>
            <person name="Hughes D."/>
            <person name="Osuji N."/>
            <person name="Pu L.-L."/>
            <person name="Puazo M."/>
            <person name="Qu C."/>
            <person name="Quiroz J."/>
            <person name="Raj R."/>
            <person name="Weissenberger G."/>
            <person name="Xin Y."/>
            <person name="Zou X."/>
            <person name="Han Y."/>
            <person name="Worley K."/>
            <person name="Muzny D."/>
            <person name="Gibbs R."/>
        </authorList>
    </citation>
    <scope>NUCLEOTIDE SEQUENCE</scope>
    <source>
        <strain evidence="8">Sampled in the wild</strain>
    </source>
</reference>
<dbReference type="Gene3D" id="3.30.420.40">
    <property type="match status" value="2"/>
</dbReference>
<keyword evidence="2" id="KW-0547">Nucleotide-binding</keyword>
<dbReference type="OrthoDB" id="10262720at2759"/>
<evidence type="ECO:0000256" key="1">
    <source>
        <dbReference type="ARBA" id="ARBA00007381"/>
    </source>
</evidence>
<name>A0A8K0P5P0_LADFU</name>
<dbReference type="PRINTS" id="PR00301">
    <property type="entry name" value="HEATSHOCK70"/>
</dbReference>
<sequence length="331" mass="36028">MLFGPMNPFPQKKILTFNKHTDDFTFYVSEAVPESDQLPESLFDNDAGYWTNLTEVHMAGVGTALKKTSGPGAESKGVKAHFILNDSGILSLLHAELVVEKTLSPEEEAEEERRKEEEEAKAESPLSKLGSTISKLFTGGEEKKVDNESIPESGKGEANEEENLSQEKKTEGEKKADGAAKKVKDKTESKNDTKTDGSAEKKKPKVVIMKEVLGVEGVLEDIDFKLQVTRDQFQDLCSDLFDRVKGPVEKALKSSGLTMDVINQVILVGAGTRVPKVQEVLSKAVGMDLGKSLNTDEAAAMGAAYRAADLSAGFKVKKFITKDAVVFPIQD</sequence>
<comment type="similarity">
    <text evidence="1">Belongs to the heat shock protein 70 family.</text>
</comment>
<dbReference type="GO" id="GO:0140662">
    <property type="term" value="F:ATP-dependent protein folding chaperone"/>
    <property type="evidence" value="ECO:0007669"/>
    <property type="project" value="InterPro"/>
</dbReference>
<reference evidence="8" key="1">
    <citation type="submission" date="2013-04" db="EMBL/GenBank/DDBJ databases">
        <authorList>
            <person name="Qu J."/>
            <person name="Murali S.C."/>
            <person name="Bandaranaike D."/>
            <person name="Bellair M."/>
            <person name="Blankenburg K."/>
            <person name="Chao H."/>
            <person name="Dinh H."/>
            <person name="Doddapaneni H."/>
            <person name="Downs B."/>
            <person name="Dugan-Rocha S."/>
            <person name="Elkadiri S."/>
            <person name="Gnanaolivu R.D."/>
            <person name="Hernandez B."/>
            <person name="Javaid M."/>
            <person name="Jayaseelan J.C."/>
            <person name="Lee S."/>
            <person name="Li M."/>
            <person name="Ming W."/>
            <person name="Munidasa M."/>
            <person name="Muniz J."/>
            <person name="Nguyen L."/>
            <person name="Ongeri F."/>
            <person name="Osuji N."/>
            <person name="Pu L.-L."/>
            <person name="Puazo M."/>
            <person name="Qu C."/>
            <person name="Quiroz J."/>
            <person name="Raj R."/>
            <person name="Weissenberger G."/>
            <person name="Xin Y."/>
            <person name="Zou X."/>
            <person name="Han Y."/>
            <person name="Richards S."/>
            <person name="Worley K."/>
            <person name="Muzny D."/>
            <person name="Gibbs R."/>
        </authorList>
    </citation>
    <scope>NUCLEOTIDE SEQUENCE</scope>
    <source>
        <strain evidence="8">Sampled in the wild</strain>
    </source>
</reference>
<evidence type="ECO:0000256" key="7">
    <source>
        <dbReference type="SAM" id="MobiDB-lite"/>
    </source>
</evidence>
<dbReference type="GO" id="GO:0034663">
    <property type="term" value="C:endoplasmic reticulum chaperone complex"/>
    <property type="evidence" value="ECO:0007669"/>
    <property type="project" value="TreeGrafter"/>
</dbReference>
<dbReference type="Gene3D" id="3.90.640.10">
    <property type="entry name" value="Actin, Chain A, domain 4"/>
    <property type="match status" value="1"/>
</dbReference>
<dbReference type="Gene3D" id="2.60.34.10">
    <property type="entry name" value="Substrate Binding Domain Of DNAk, Chain A, domain 1"/>
    <property type="match status" value="1"/>
</dbReference>
<dbReference type="InterPro" id="IPR043129">
    <property type="entry name" value="ATPase_NBD"/>
</dbReference>
<evidence type="ECO:0000256" key="3">
    <source>
        <dbReference type="ARBA" id="ARBA00022824"/>
    </source>
</evidence>
<evidence type="ECO:0000256" key="6">
    <source>
        <dbReference type="ARBA" id="ARBA00040503"/>
    </source>
</evidence>